<dbReference type="Gene3D" id="2.160.10.10">
    <property type="entry name" value="Hexapeptide repeat proteins"/>
    <property type="match status" value="1"/>
</dbReference>
<evidence type="ECO:0000313" key="4">
    <source>
        <dbReference type="Proteomes" id="UP000003586"/>
    </source>
</evidence>
<dbReference type="NCBIfam" id="TIGR03991">
    <property type="entry name" value="alt_bact_glmU"/>
    <property type="match status" value="1"/>
</dbReference>
<evidence type="ECO:0000313" key="3">
    <source>
        <dbReference type="EMBL" id="AHF14854.1"/>
    </source>
</evidence>
<dbReference type="GO" id="GO:0016779">
    <property type="term" value="F:nucleotidyltransferase activity"/>
    <property type="evidence" value="ECO:0007669"/>
    <property type="project" value="UniProtKB-ARBA"/>
</dbReference>
<keyword evidence="4" id="KW-1185">Reference proteome</keyword>
<dbReference type="InterPro" id="IPR023917">
    <property type="entry name" value="Bifunctiontional_GlmU_bac-type"/>
</dbReference>
<sequence length="374" mass="40542">MSPVIFTHNHYQAEQLFPFSLTTSVEAISSGMLTNRRRWELLVQHELPPATGAGWIIPANLLPSEEMVRWLRNLKNGSFLQLGDTGAVIGLSAGGSSFSGEPVAVLPDNAFRMIEFGWHIFEYNQYLLHFDFALLTKGRVSAPAGAGNYVAAPGNIFIEEGATVRFCSLNAEEGPIYISKEALVMEGTCIRGPVFIGANAVVKMGAKLYGGTTIGSHCTVGSEIKNSVLFPFSNKAHDGYLGDSVIGRWCNLGAGTSNSNLKNTAGNIKVTLPGGSYKTGIKCGVLMGDYSKTAINTSINSGTVIGVCSNVFGAGLTPKLIPSFSWGYSTQTIYEVEQALEHIERWMQTKKQQISNEEKQLITHIYNQTKTKRS</sequence>
<evidence type="ECO:0000256" key="2">
    <source>
        <dbReference type="ARBA" id="ARBA00023315"/>
    </source>
</evidence>
<proteinExistence type="predicted"/>
<reference evidence="3 4" key="1">
    <citation type="submission" date="2013-12" db="EMBL/GenBank/DDBJ databases">
        <authorList>
            <consortium name="DOE Joint Genome Institute"/>
            <person name="Eisen J."/>
            <person name="Huntemann M."/>
            <person name="Han J."/>
            <person name="Chen A."/>
            <person name="Kyrpides N."/>
            <person name="Mavromatis K."/>
            <person name="Markowitz V."/>
            <person name="Palaniappan K."/>
            <person name="Ivanova N."/>
            <person name="Schaumberg A."/>
            <person name="Pati A."/>
            <person name="Liolios K."/>
            <person name="Nordberg H.P."/>
            <person name="Cantor M.N."/>
            <person name="Hua S.X."/>
            <person name="Woyke T."/>
        </authorList>
    </citation>
    <scope>NUCLEOTIDE SEQUENCE [LARGE SCALE GENOMIC DNA]</scope>
    <source>
        <strain evidence="4">DSM 19437</strain>
    </source>
</reference>
<accession>W0F081</accession>
<gene>
    <name evidence="3" type="ORF">NIASO_06165</name>
</gene>
<protein>
    <submittedName>
        <fullName evidence="3">Glucose-1-phosphate thymidylyltransferase</fullName>
    </submittedName>
</protein>
<keyword evidence="2" id="KW-0012">Acyltransferase</keyword>
<name>W0F081_9BACT</name>
<dbReference type="GO" id="GO:0016746">
    <property type="term" value="F:acyltransferase activity"/>
    <property type="evidence" value="ECO:0007669"/>
    <property type="project" value="UniProtKB-KW"/>
</dbReference>
<dbReference type="STRING" id="929713.NIASO_06165"/>
<dbReference type="PANTHER" id="PTHR43584:SF8">
    <property type="entry name" value="N-ACETYLMURAMATE ALPHA-1-PHOSPHATE URIDYLYLTRANSFERASE"/>
    <property type="match status" value="1"/>
</dbReference>
<dbReference type="InterPro" id="IPR050065">
    <property type="entry name" value="GlmU-like"/>
</dbReference>
<keyword evidence="1 3" id="KW-0808">Transferase</keyword>
<dbReference type="HOGENOM" id="CLU_055419_0_0_10"/>
<dbReference type="OrthoDB" id="9784832at2"/>
<dbReference type="Proteomes" id="UP000003586">
    <property type="component" value="Chromosome"/>
</dbReference>
<dbReference type="eggNOG" id="COG1207">
    <property type="taxonomic scope" value="Bacteria"/>
</dbReference>
<dbReference type="KEGG" id="nso:NIASO_06165"/>
<dbReference type="SUPFAM" id="SSF51161">
    <property type="entry name" value="Trimeric LpxA-like enzymes"/>
    <property type="match status" value="1"/>
</dbReference>
<dbReference type="InterPro" id="IPR011004">
    <property type="entry name" value="Trimer_LpxA-like_sf"/>
</dbReference>
<evidence type="ECO:0000256" key="1">
    <source>
        <dbReference type="ARBA" id="ARBA00022679"/>
    </source>
</evidence>
<dbReference type="EMBL" id="CP007035">
    <property type="protein sequence ID" value="AHF14854.1"/>
    <property type="molecule type" value="Genomic_DNA"/>
</dbReference>
<dbReference type="AlphaFoldDB" id="W0F081"/>
<dbReference type="PANTHER" id="PTHR43584">
    <property type="entry name" value="NUCLEOTIDYL TRANSFERASE"/>
    <property type="match status" value="1"/>
</dbReference>
<dbReference type="Pfam" id="PF13562">
    <property type="entry name" value="NTP_transf_4"/>
    <property type="match status" value="1"/>
</dbReference>
<organism evidence="3 4">
    <name type="scientific">Niabella soli DSM 19437</name>
    <dbReference type="NCBI Taxonomy" id="929713"/>
    <lineage>
        <taxon>Bacteria</taxon>
        <taxon>Pseudomonadati</taxon>
        <taxon>Bacteroidota</taxon>
        <taxon>Chitinophagia</taxon>
        <taxon>Chitinophagales</taxon>
        <taxon>Chitinophagaceae</taxon>
        <taxon>Niabella</taxon>
    </lineage>
</organism>
<dbReference type="RefSeq" id="WP_008582735.1">
    <property type="nucleotide sequence ID" value="NZ_CP007035.1"/>
</dbReference>